<dbReference type="RefSeq" id="WP_192751404.1">
    <property type="nucleotide sequence ID" value="NZ_BAABJL010000197.1"/>
</dbReference>
<reference evidence="2" key="1">
    <citation type="submission" date="2020-10" db="EMBL/GenBank/DDBJ databases">
        <title>Sequencing the genomes of 1000 actinobacteria strains.</title>
        <authorList>
            <person name="Klenk H.-P."/>
        </authorList>
    </citation>
    <scope>NUCLEOTIDE SEQUENCE</scope>
    <source>
        <strain evidence="2">DSM 45354</strain>
    </source>
</reference>
<evidence type="ECO:0000313" key="3">
    <source>
        <dbReference type="Proteomes" id="UP000638648"/>
    </source>
</evidence>
<dbReference type="PANTHER" id="PTHR48098:SF1">
    <property type="entry name" value="DIACYLGLYCEROL ACYLTRANSFERASE_MYCOLYLTRANSFERASE AG85A"/>
    <property type="match status" value="1"/>
</dbReference>
<sequence length="374" mass="41079">MTAGTDDSKPAPSNVRGAAYPRIHADLRVTFQVSVPTATSVRLQPGGHESGLGSSTMDLARGEDGTWTVTTPPVLPGFYYYWLLVDGVAVNDPSSETYFGHGRSTSGLEVPDPSVDFYQIRDVRHGEVRTRWYRSETTGSWRRCLVYTPPAYDDDHTTRFPVLYLQHGAGEDERGWTTQGRANFILDNLIDAGAAKPMIVVMNNGYALEPGEVPTTPPYSPEQTARLADSFRDLILRDVVPVIDTAYRTVADRESRAIAGLSMGGRQALDVGLKGLDTFAAIAGLSAAVFDPIDPDRDYGGVLADADAFNERVRLLWLGAGTGERRFDEALASMESVLTKQGIRHQAYRSPGTAHEWQTWRRSLQALAPLLFRD</sequence>
<dbReference type="InterPro" id="IPR014756">
    <property type="entry name" value="Ig_E-set"/>
</dbReference>
<dbReference type="GO" id="GO:0005975">
    <property type="term" value="P:carbohydrate metabolic process"/>
    <property type="evidence" value="ECO:0007669"/>
    <property type="project" value="UniProtKB-ARBA"/>
</dbReference>
<evidence type="ECO:0000313" key="2">
    <source>
        <dbReference type="EMBL" id="MBE1607453.1"/>
    </source>
</evidence>
<dbReference type="SUPFAM" id="SSF53474">
    <property type="entry name" value="alpha/beta-Hydrolases"/>
    <property type="match status" value="1"/>
</dbReference>
<dbReference type="Gene3D" id="2.60.40.10">
    <property type="entry name" value="Immunoglobulins"/>
    <property type="match status" value="1"/>
</dbReference>
<gene>
    <name evidence="2" type="ORF">HEB94_004301</name>
</gene>
<evidence type="ECO:0000256" key="1">
    <source>
        <dbReference type="SAM" id="MobiDB-lite"/>
    </source>
</evidence>
<proteinExistence type="predicted"/>
<dbReference type="PANTHER" id="PTHR48098">
    <property type="entry name" value="ENTEROCHELIN ESTERASE-RELATED"/>
    <property type="match status" value="1"/>
</dbReference>
<feature type="region of interest" description="Disordered" evidence="1">
    <location>
        <begin position="40"/>
        <end position="59"/>
    </location>
</feature>
<organism evidence="2 3">
    <name type="scientific">Actinopolymorpha pittospori</name>
    <dbReference type="NCBI Taxonomy" id="648752"/>
    <lineage>
        <taxon>Bacteria</taxon>
        <taxon>Bacillati</taxon>
        <taxon>Actinomycetota</taxon>
        <taxon>Actinomycetes</taxon>
        <taxon>Propionibacteriales</taxon>
        <taxon>Actinopolymorphaceae</taxon>
        <taxon>Actinopolymorpha</taxon>
    </lineage>
</organism>
<dbReference type="InterPro" id="IPR000801">
    <property type="entry name" value="Esterase-like"/>
</dbReference>
<dbReference type="Gene3D" id="3.40.50.1820">
    <property type="entry name" value="alpha/beta hydrolase"/>
    <property type="match status" value="1"/>
</dbReference>
<name>A0A927MZB2_9ACTN</name>
<dbReference type="Proteomes" id="UP000638648">
    <property type="component" value="Unassembled WGS sequence"/>
</dbReference>
<dbReference type="InterPro" id="IPR013783">
    <property type="entry name" value="Ig-like_fold"/>
</dbReference>
<dbReference type="EMBL" id="JADBEM010000001">
    <property type="protein sequence ID" value="MBE1607453.1"/>
    <property type="molecule type" value="Genomic_DNA"/>
</dbReference>
<dbReference type="InterPro" id="IPR050583">
    <property type="entry name" value="Mycobacterial_A85_antigen"/>
</dbReference>
<protein>
    <submittedName>
        <fullName evidence="2">Enterochelin esterase family protein</fullName>
    </submittedName>
</protein>
<comment type="caution">
    <text evidence="2">The sequence shown here is derived from an EMBL/GenBank/DDBJ whole genome shotgun (WGS) entry which is preliminary data.</text>
</comment>
<dbReference type="Pfam" id="PF00756">
    <property type="entry name" value="Esterase"/>
    <property type="match status" value="1"/>
</dbReference>
<dbReference type="GO" id="GO:0016747">
    <property type="term" value="F:acyltransferase activity, transferring groups other than amino-acyl groups"/>
    <property type="evidence" value="ECO:0007669"/>
    <property type="project" value="TreeGrafter"/>
</dbReference>
<keyword evidence="3" id="KW-1185">Reference proteome</keyword>
<dbReference type="AlphaFoldDB" id="A0A927MZB2"/>
<dbReference type="SUPFAM" id="SSF81296">
    <property type="entry name" value="E set domains"/>
    <property type="match status" value="1"/>
</dbReference>
<dbReference type="InterPro" id="IPR029058">
    <property type="entry name" value="AB_hydrolase_fold"/>
</dbReference>
<accession>A0A927MZB2</accession>